<sequence length="249" mass="26667">MADQQVLRAKTRYRCYSCNAFSGGEVRYSCLACDNIDFCEKCFAAARQSGKHAKHGVFRLGPVTQRQKQTAQAAVQAFSDGKTATTEHHGTDVSVPQSLHHLERAQLYYGHGNTHTTEEDSPYVAQIILIMAFKTAHYAADIRAASGWQLRDLQGTTTTTGILENINAQVPSGSHVKLSHHWEGKPVAKVASLADRKDLAPRLAAEEISKAVEATEEEGGGGVALAGLRELAGKLGVELELNGVAAAGG</sequence>
<evidence type="ECO:0000313" key="7">
    <source>
        <dbReference type="Proteomes" id="UP001324427"/>
    </source>
</evidence>
<dbReference type="SUPFAM" id="SSF57850">
    <property type="entry name" value="RING/U-box"/>
    <property type="match status" value="1"/>
</dbReference>
<evidence type="ECO:0000256" key="3">
    <source>
        <dbReference type="ARBA" id="ARBA00022833"/>
    </source>
</evidence>
<dbReference type="Pfam" id="PF00569">
    <property type="entry name" value="ZZ"/>
    <property type="match status" value="1"/>
</dbReference>
<dbReference type="GO" id="GO:0008270">
    <property type="term" value="F:zinc ion binding"/>
    <property type="evidence" value="ECO:0007669"/>
    <property type="project" value="UniProtKB-KW"/>
</dbReference>
<reference evidence="6 7" key="1">
    <citation type="submission" date="2021-11" db="EMBL/GenBank/DDBJ databases">
        <title>Black yeast isolated from Biological Soil Crust.</title>
        <authorList>
            <person name="Kurbessoian T."/>
        </authorList>
    </citation>
    <scope>NUCLEOTIDE SEQUENCE [LARGE SCALE GENOMIC DNA]</scope>
    <source>
        <strain evidence="6 7">CCFEE 5522</strain>
    </source>
</reference>
<proteinExistence type="predicted"/>
<dbReference type="AlphaFoldDB" id="A0AAV9J8S5"/>
<dbReference type="InterPro" id="IPR043145">
    <property type="entry name" value="Znf_ZZ_sf"/>
</dbReference>
<dbReference type="Proteomes" id="UP001324427">
    <property type="component" value="Unassembled WGS sequence"/>
</dbReference>
<dbReference type="PROSITE" id="PS50135">
    <property type="entry name" value="ZF_ZZ_2"/>
    <property type="match status" value="1"/>
</dbReference>
<comment type="caution">
    <text evidence="6">The sequence shown here is derived from an EMBL/GenBank/DDBJ whole genome shotgun (WGS) entry which is preliminary data.</text>
</comment>
<dbReference type="Gene3D" id="3.30.60.90">
    <property type="match status" value="1"/>
</dbReference>
<keyword evidence="1" id="KW-0479">Metal-binding</keyword>
<feature type="domain" description="ZZ-type" evidence="5">
    <location>
        <begin position="10"/>
        <end position="65"/>
    </location>
</feature>
<evidence type="ECO:0000256" key="1">
    <source>
        <dbReference type="ARBA" id="ARBA00022723"/>
    </source>
</evidence>
<keyword evidence="3" id="KW-0862">Zinc</keyword>
<dbReference type="SMART" id="SM00291">
    <property type="entry name" value="ZnF_ZZ"/>
    <property type="match status" value="1"/>
</dbReference>
<dbReference type="PROSITE" id="PS01357">
    <property type="entry name" value="ZF_ZZ_1"/>
    <property type="match status" value="1"/>
</dbReference>
<evidence type="ECO:0000259" key="5">
    <source>
        <dbReference type="PROSITE" id="PS50135"/>
    </source>
</evidence>
<keyword evidence="2 4" id="KW-0863">Zinc-finger</keyword>
<evidence type="ECO:0000256" key="4">
    <source>
        <dbReference type="PROSITE-ProRule" id="PRU00228"/>
    </source>
</evidence>
<accession>A0AAV9J8S5</accession>
<evidence type="ECO:0000256" key="2">
    <source>
        <dbReference type="ARBA" id="ARBA00022771"/>
    </source>
</evidence>
<gene>
    <name evidence="6" type="ORF">LTR36_007942</name>
</gene>
<dbReference type="InterPro" id="IPR000433">
    <property type="entry name" value="Znf_ZZ"/>
</dbReference>
<keyword evidence="7" id="KW-1185">Reference proteome</keyword>
<evidence type="ECO:0000313" key="6">
    <source>
        <dbReference type="EMBL" id="KAK4541496.1"/>
    </source>
</evidence>
<name>A0AAV9J8S5_9PEZI</name>
<dbReference type="EMBL" id="JAVFHQ010000052">
    <property type="protein sequence ID" value="KAK4541496.1"/>
    <property type="molecule type" value="Genomic_DNA"/>
</dbReference>
<organism evidence="6 7">
    <name type="scientific">Oleoguttula mirabilis</name>
    <dbReference type="NCBI Taxonomy" id="1507867"/>
    <lineage>
        <taxon>Eukaryota</taxon>
        <taxon>Fungi</taxon>
        <taxon>Dikarya</taxon>
        <taxon>Ascomycota</taxon>
        <taxon>Pezizomycotina</taxon>
        <taxon>Dothideomycetes</taxon>
        <taxon>Dothideomycetidae</taxon>
        <taxon>Mycosphaerellales</taxon>
        <taxon>Teratosphaeriaceae</taxon>
        <taxon>Oleoguttula</taxon>
    </lineage>
</organism>
<protein>
    <recommendedName>
        <fullName evidence="5">ZZ-type domain-containing protein</fullName>
    </recommendedName>
</protein>